<evidence type="ECO:0000256" key="1">
    <source>
        <dbReference type="ARBA" id="ARBA00006611"/>
    </source>
</evidence>
<dbReference type="EMBL" id="JACGWU010000012">
    <property type="protein sequence ID" value="MBA8830089.1"/>
    <property type="molecule type" value="Genomic_DNA"/>
</dbReference>
<dbReference type="Proteomes" id="UP000524237">
    <property type="component" value="Unassembled WGS sequence"/>
</dbReference>
<dbReference type="Pfam" id="PF00437">
    <property type="entry name" value="T2SSE"/>
    <property type="match status" value="1"/>
</dbReference>
<accession>A0A7W3PPN9</accession>
<dbReference type="SUPFAM" id="SSF52540">
    <property type="entry name" value="P-loop containing nucleoside triphosphate hydrolases"/>
    <property type="match status" value="1"/>
</dbReference>
<dbReference type="InterPro" id="IPR022399">
    <property type="entry name" value="TadA-like_ATPase"/>
</dbReference>
<comment type="caution">
    <text evidence="3">The sequence shown here is derived from an EMBL/GenBank/DDBJ whole genome shotgun (WGS) entry which is preliminary data.</text>
</comment>
<dbReference type="Gene3D" id="3.30.450.90">
    <property type="match status" value="1"/>
</dbReference>
<organism evidence="3 4">
    <name type="scientific">Alpinimonas psychrophila</name>
    <dbReference type="NCBI Taxonomy" id="748908"/>
    <lineage>
        <taxon>Bacteria</taxon>
        <taxon>Bacillati</taxon>
        <taxon>Actinomycetota</taxon>
        <taxon>Actinomycetes</taxon>
        <taxon>Micrococcales</taxon>
        <taxon>Microbacteriaceae</taxon>
        <taxon>Alpinimonas</taxon>
    </lineage>
</organism>
<proteinExistence type="inferred from homology"/>
<reference evidence="3 4" key="1">
    <citation type="submission" date="2020-07" db="EMBL/GenBank/DDBJ databases">
        <title>Sequencing the genomes of 1000 actinobacteria strains.</title>
        <authorList>
            <person name="Klenk H.-P."/>
        </authorList>
    </citation>
    <scope>NUCLEOTIDE SEQUENCE [LARGE SCALE GENOMIC DNA]</scope>
    <source>
        <strain evidence="3 4">DSM 23737</strain>
    </source>
</reference>
<feature type="domain" description="Bacterial type II secretion system protein E" evidence="2">
    <location>
        <begin position="6"/>
        <end position="272"/>
    </location>
</feature>
<dbReference type="RefSeq" id="WP_182485489.1">
    <property type="nucleotide sequence ID" value="NZ_JACGWU010000012.1"/>
</dbReference>
<dbReference type="InterPro" id="IPR027417">
    <property type="entry name" value="P-loop_NTPase"/>
</dbReference>
<gene>
    <name evidence="3" type="ORF">FB555_002216</name>
</gene>
<comment type="similarity">
    <text evidence="1">Belongs to the GSP E family.</text>
</comment>
<dbReference type="NCBIfam" id="TIGR03819">
    <property type="entry name" value="heli_sec_ATPase"/>
    <property type="match status" value="1"/>
</dbReference>
<dbReference type="CDD" id="cd01130">
    <property type="entry name" value="VirB11-like_ATPase"/>
    <property type="match status" value="1"/>
</dbReference>
<evidence type="ECO:0000313" key="4">
    <source>
        <dbReference type="Proteomes" id="UP000524237"/>
    </source>
</evidence>
<dbReference type="PANTHER" id="PTHR30486">
    <property type="entry name" value="TWITCHING MOTILITY PROTEIN PILT"/>
    <property type="match status" value="1"/>
</dbReference>
<evidence type="ECO:0000259" key="2">
    <source>
        <dbReference type="Pfam" id="PF00437"/>
    </source>
</evidence>
<name>A0A7W3PPN9_9MICO</name>
<dbReference type="PANTHER" id="PTHR30486:SF6">
    <property type="entry name" value="TYPE IV PILUS RETRACTATION ATPASE PILT"/>
    <property type="match status" value="1"/>
</dbReference>
<dbReference type="AlphaFoldDB" id="A0A7W3PPN9"/>
<dbReference type="InterPro" id="IPR050921">
    <property type="entry name" value="T4SS_GSP_E_ATPase"/>
</dbReference>
<sequence length="306" mass="32264">MLTQLEDYLRDPLITDIVINGSSGLWCDRGNGFERAGEWKCTEDQVRALARSLISAGGRHIDEAHPCVDVRLARGIRAHAVLAPVSRTGTSISLRIPRQAPLSLADLEADGGFTGSEIQKLLSVVADRRNVLISGASGTGKTTLLAAMLGEVLHTERIVIVEDLSELQVAHPHIVSLEARQPNLEGIGGIDVSTLIREALRMRPDRLIVGECRGAEIASLLMALNTGHAGGAGTIHANSLADVPARLEALGALAGLSVAALTRQAVSAIEVVIHLEKVDGVRRIASMGRLVISHAGTLSAVDDLGV</sequence>
<dbReference type="Gene3D" id="3.40.50.300">
    <property type="entry name" value="P-loop containing nucleotide triphosphate hydrolases"/>
    <property type="match status" value="1"/>
</dbReference>
<keyword evidence="4" id="KW-1185">Reference proteome</keyword>
<dbReference type="InterPro" id="IPR001482">
    <property type="entry name" value="T2SS/T4SS_dom"/>
</dbReference>
<dbReference type="GO" id="GO:0016887">
    <property type="term" value="F:ATP hydrolysis activity"/>
    <property type="evidence" value="ECO:0007669"/>
    <property type="project" value="InterPro"/>
</dbReference>
<protein>
    <submittedName>
        <fullName evidence="3">Pilus assembly protein CpaF</fullName>
    </submittedName>
</protein>
<evidence type="ECO:0000313" key="3">
    <source>
        <dbReference type="EMBL" id="MBA8830089.1"/>
    </source>
</evidence>